<dbReference type="GO" id="GO:0005886">
    <property type="term" value="C:plasma membrane"/>
    <property type="evidence" value="ECO:0007669"/>
    <property type="project" value="UniProtKB-SubCell"/>
</dbReference>
<accession>A0A5Q4VEM9</accession>
<dbReference type="Pfam" id="PF04290">
    <property type="entry name" value="DctQ"/>
    <property type="match status" value="1"/>
</dbReference>
<keyword evidence="6 9" id="KW-1133">Transmembrane helix</keyword>
<protein>
    <submittedName>
        <fullName evidence="11">TRAP transporter small permease</fullName>
    </submittedName>
</protein>
<dbReference type="AlphaFoldDB" id="A0A5Q4VEM9"/>
<dbReference type="RefSeq" id="WP_139446894.1">
    <property type="nucleotide sequence ID" value="NZ_VDMB01000004.1"/>
</dbReference>
<keyword evidence="4" id="KW-0997">Cell inner membrane</keyword>
<dbReference type="Proteomes" id="UP000321899">
    <property type="component" value="Unassembled WGS sequence"/>
</dbReference>
<name>A0A5Q4VEM9_9BACT</name>
<keyword evidence="2" id="KW-0813">Transport</keyword>
<keyword evidence="7 9" id="KW-0472">Membrane</keyword>
<evidence type="ECO:0000259" key="10">
    <source>
        <dbReference type="Pfam" id="PF04290"/>
    </source>
</evidence>
<comment type="similarity">
    <text evidence="8">Belongs to the TRAP transporter small permease family.</text>
</comment>
<evidence type="ECO:0000256" key="9">
    <source>
        <dbReference type="SAM" id="Phobius"/>
    </source>
</evidence>
<dbReference type="GO" id="GO:0015740">
    <property type="term" value="P:C4-dicarboxylate transport"/>
    <property type="evidence" value="ECO:0007669"/>
    <property type="project" value="TreeGrafter"/>
</dbReference>
<proteinExistence type="inferred from homology"/>
<keyword evidence="5 9" id="KW-0812">Transmembrane</keyword>
<evidence type="ECO:0000256" key="7">
    <source>
        <dbReference type="ARBA" id="ARBA00023136"/>
    </source>
</evidence>
<dbReference type="PANTHER" id="PTHR35011:SF2">
    <property type="entry name" value="2,3-DIKETO-L-GULONATE TRAP TRANSPORTER SMALL PERMEASE PROTEIN YIAM"/>
    <property type="match status" value="1"/>
</dbReference>
<feature type="transmembrane region" description="Helical" evidence="9">
    <location>
        <begin position="14"/>
        <end position="35"/>
    </location>
</feature>
<dbReference type="OrthoDB" id="5430717at2"/>
<keyword evidence="3" id="KW-1003">Cell membrane</keyword>
<evidence type="ECO:0000256" key="4">
    <source>
        <dbReference type="ARBA" id="ARBA00022519"/>
    </source>
</evidence>
<evidence type="ECO:0000256" key="1">
    <source>
        <dbReference type="ARBA" id="ARBA00004429"/>
    </source>
</evidence>
<evidence type="ECO:0000256" key="5">
    <source>
        <dbReference type="ARBA" id="ARBA00022692"/>
    </source>
</evidence>
<feature type="domain" description="Tripartite ATP-independent periplasmic transporters DctQ component" evidence="10">
    <location>
        <begin position="25"/>
        <end position="152"/>
    </location>
</feature>
<dbReference type="InterPro" id="IPR055348">
    <property type="entry name" value="DctQ"/>
</dbReference>
<comment type="caution">
    <text evidence="11">The sequence shown here is derived from an EMBL/GenBank/DDBJ whole genome shotgun (WGS) entry which is preliminary data.</text>
</comment>
<keyword evidence="12" id="KW-1185">Reference proteome</keyword>
<gene>
    <name evidence="11" type="ORF">FIM25_04860</name>
</gene>
<dbReference type="InterPro" id="IPR007387">
    <property type="entry name" value="TRAP_DctQ"/>
</dbReference>
<dbReference type="GO" id="GO:0022857">
    <property type="term" value="F:transmembrane transporter activity"/>
    <property type="evidence" value="ECO:0007669"/>
    <property type="project" value="TreeGrafter"/>
</dbReference>
<evidence type="ECO:0000256" key="3">
    <source>
        <dbReference type="ARBA" id="ARBA00022475"/>
    </source>
</evidence>
<comment type="subcellular location">
    <subcellularLocation>
        <location evidence="1">Cell inner membrane</location>
        <topology evidence="1">Multi-pass membrane protein</topology>
    </subcellularLocation>
</comment>
<dbReference type="EMBL" id="VDMB01000004">
    <property type="protein sequence ID" value="TYT75418.1"/>
    <property type="molecule type" value="Genomic_DNA"/>
</dbReference>
<evidence type="ECO:0000256" key="6">
    <source>
        <dbReference type="ARBA" id="ARBA00022989"/>
    </source>
</evidence>
<evidence type="ECO:0000256" key="8">
    <source>
        <dbReference type="ARBA" id="ARBA00038436"/>
    </source>
</evidence>
<evidence type="ECO:0000313" key="11">
    <source>
        <dbReference type="EMBL" id="TYT75418.1"/>
    </source>
</evidence>
<evidence type="ECO:0000313" key="12">
    <source>
        <dbReference type="Proteomes" id="UP000321899"/>
    </source>
</evidence>
<dbReference type="PANTHER" id="PTHR35011">
    <property type="entry name" value="2,3-DIKETO-L-GULONATE TRAP TRANSPORTER SMALL PERMEASE PROTEIN YIAM"/>
    <property type="match status" value="1"/>
</dbReference>
<feature type="transmembrane region" description="Helical" evidence="9">
    <location>
        <begin position="124"/>
        <end position="142"/>
    </location>
</feature>
<evidence type="ECO:0000256" key="2">
    <source>
        <dbReference type="ARBA" id="ARBA00022448"/>
    </source>
</evidence>
<reference evidence="11 12" key="1">
    <citation type="submission" date="2019-06" db="EMBL/GenBank/DDBJ databases">
        <title>Desulfobotulus mexicanus sp. nov., a novel sulfate-reducing bacterium isolated from the sediment of an alkaline crater lake in Mexico.</title>
        <authorList>
            <person name="Hirschler-Rea A."/>
        </authorList>
    </citation>
    <scope>NUCLEOTIDE SEQUENCE [LARGE SCALE GENOMIC DNA]</scope>
    <source>
        <strain evidence="11 12">PAR22N</strain>
    </source>
</reference>
<sequence length="165" mass="18846">MKSFGRALDLLEEWTLFTAVMAALLGLLLSVILRYGFHITFAGADELVRNTIIYTSFVGLSVAIRKDRLIRVDALAQIFPRLKRLLALISLMAVIFFALLMIRFGGELMMMMLRTGQSTIIWNMPLWILYAILPFSGFLMIIRSGEQIWKLWHDDGIESMGQKNT</sequence>
<feature type="transmembrane region" description="Helical" evidence="9">
    <location>
        <begin position="85"/>
        <end position="104"/>
    </location>
</feature>
<organism evidence="11 12">
    <name type="scientific">Desulfobotulus mexicanus</name>
    <dbReference type="NCBI Taxonomy" id="2586642"/>
    <lineage>
        <taxon>Bacteria</taxon>
        <taxon>Pseudomonadati</taxon>
        <taxon>Thermodesulfobacteriota</taxon>
        <taxon>Desulfobacteria</taxon>
        <taxon>Desulfobacterales</taxon>
        <taxon>Desulfobacteraceae</taxon>
        <taxon>Desulfobotulus</taxon>
    </lineage>
</organism>